<gene>
    <name evidence="1" type="ORF">Fmac_028409</name>
</gene>
<protein>
    <submittedName>
        <fullName evidence="1">Uncharacterized protein</fullName>
    </submittedName>
</protein>
<dbReference type="Proteomes" id="UP001603857">
    <property type="component" value="Unassembled WGS sequence"/>
</dbReference>
<name>A0ABD1L7E3_9FABA</name>
<evidence type="ECO:0000313" key="1">
    <source>
        <dbReference type="EMBL" id="KAL2319440.1"/>
    </source>
</evidence>
<accession>A0ABD1L7E3</accession>
<sequence length="50" mass="5524">MDSFSSISKSSYLCANKLSLLPFTSVDPSYVNAKVSHICFALLKLSTFVY</sequence>
<dbReference type="AlphaFoldDB" id="A0ABD1L7E3"/>
<organism evidence="1 2">
    <name type="scientific">Flemingia macrophylla</name>
    <dbReference type="NCBI Taxonomy" id="520843"/>
    <lineage>
        <taxon>Eukaryota</taxon>
        <taxon>Viridiplantae</taxon>
        <taxon>Streptophyta</taxon>
        <taxon>Embryophyta</taxon>
        <taxon>Tracheophyta</taxon>
        <taxon>Spermatophyta</taxon>
        <taxon>Magnoliopsida</taxon>
        <taxon>eudicotyledons</taxon>
        <taxon>Gunneridae</taxon>
        <taxon>Pentapetalae</taxon>
        <taxon>rosids</taxon>
        <taxon>fabids</taxon>
        <taxon>Fabales</taxon>
        <taxon>Fabaceae</taxon>
        <taxon>Papilionoideae</taxon>
        <taxon>50 kb inversion clade</taxon>
        <taxon>NPAAA clade</taxon>
        <taxon>indigoferoid/millettioid clade</taxon>
        <taxon>Phaseoleae</taxon>
        <taxon>Flemingia</taxon>
    </lineage>
</organism>
<evidence type="ECO:0000313" key="2">
    <source>
        <dbReference type="Proteomes" id="UP001603857"/>
    </source>
</evidence>
<dbReference type="EMBL" id="JBGMDY010000010">
    <property type="protein sequence ID" value="KAL2319440.1"/>
    <property type="molecule type" value="Genomic_DNA"/>
</dbReference>
<keyword evidence="2" id="KW-1185">Reference proteome</keyword>
<reference evidence="1 2" key="1">
    <citation type="submission" date="2024-08" db="EMBL/GenBank/DDBJ databases">
        <title>Insights into the chromosomal genome structure of Flemingia macrophylla.</title>
        <authorList>
            <person name="Ding Y."/>
            <person name="Zhao Y."/>
            <person name="Bi W."/>
            <person name="Wu M."/>
            <person name="Zhao G."/>
            <person name="Gong Y."/>
            <person name="Li W."/>
            <person name="Zhang P."/>
        </authorList>
    </citation>
    <scope>NUCLEOTIDE SEQUENCE [LARGE SCALE GENOMIC DNA]</scope>
    <source>
        <strain evidence="1">DYQJB</strain>
        <tissue evidence="1">Leaf</tissue>
    </source>
</reference>
<proteinExistence type="predicted"/>
<comment type="caution">
    <text evidence="1">The sequence shown here is derived from an EMBL/GenBank/DDBJ whole genome shotgun (WGS) entry which is preliminary data.</text>
</comment>